<dbReference type="EMBL" id="JACICY010000003">
    <property type="protein sequence ID" value="MBB3860279.1"/>
    <property type="molecule type" value="Genomic_DNA"/>
</dbReference>
<keyword evidence="3" id="KW-1185">Reference proteome</keyword>
<dbReference type="Proteomes" id="UP000562395">
    <property type="component" value="Unassembled WGS sequence"/>
</dbReference>
<evidence type="ECO:0000256" key="1">
    <source>
        <dbReference type="SAM" id="Phobius"/>
    </source>
</evidence>
<comment type="caution">
    <text evidence="2">The sequence shown here is derived from an EMBL/GenBank/DDBJ whole genome shotgun (WGS) entry which is preliminary data.</text>
</comment>
<proteinExistence type="predicted"/>
<dbReference type="RefSeq" id="WP_183612558.1">
    <property type="nucleotide sequence ID" value="NZ_JACICY010000003.1"/>
</dbReference>
<feature type="transmembrane region" description="Helical" evidence="1">
    <location>
        <begin position="35"/>
        <end position="61"/>
    </location>
</feature>
<keyword evidence="1" id="KW-0812">Transmembrane</keyword>
<keyword evidence="1" id="KW-1133">Transmembrane helix</keyword>
<evidence type="ECO:0000313" key="2">
    <source>
        <dbReference type="EMBL" id="MBB3860279.1"/>
    </source>
</evidence>
<dbReference type="AlphaFoldDB" id="A0A7W5ZXD9"/>
<name>A0A7W5ZXD9_9SPHN</name>
<protein>
    <submittedName>
        <fullName evidence="2">Uncharacterized protein</fullName>
    </submittedName>
</protein>
<accession>A0A7W5ZXD9</accession>
<sequence length="62" mass="6728">MATFVANGKGNLWNLLFGSAYLPFPRVHRILIVKIAQVTILAAVMLLALAGTLSYLMGVVLR</sequence>
<keyword evidence="1" id="KW-0472">Membrane</keyword>
<evidence type="ECO:0000313" key="3">
    <source>
        <dbReference type="Proteomes" id="UP000562395"/>
    </source>
</evidence>
<gene>
    <name evidence="2" type="ORF">GGQ88_001545</name>
</gene>
<reference evidence="2 3" key="1">
    <citation type="submission" date="2020-08" db="EMBL/GenBank/DDBJ databases">
        <title>Genomic Encyclopedia of Type Strains, Phase IV (KMG-IV): sequencing the most valuable type-strain genomes for metagenomic binning, comparative biology and taxonomic classification.</title>
        <authorList>
            <person name="Goeker M."/>
        </authorList>
    </citation>
    <scope>NUCLEOTIDE SEQUENCE [LARGE SCALE GENOMIC DNA]</scope>
    <source>
        <strain evidence="2 3">DSM 14552</strain>
    </source>
</reference>
<organism evidence="2 3">
    <name type="scientific">Novosphingobium hassiacum</name>
    <dbReference type="NCBI Taxonomy" id="173676"/>
    <lineage>
        <taxon>Bacteria</taxon>
        <taxon>Pseudomonadati</taxon>
        <taxon>Pseudomonadota</taxon>
        <taxon>Alphaproteobacteria</taxon>
        <taxon>Sphingomonadales</taxon>
        <taxon>Sphingomonadaceae</taxon>
        <taxon>Novosphingobium</taxon>
    </lineage>
</organism>